<sequence length="114" mass="12975">MSIFLTWKYPRQPTCGEPEPSNCGQLNTIIDTGGYQKRYHPREDQSYKCDGPGTTHPPRAQEGGLEVPETEEDARMVAAEVVVMEELDEVEVTLESNIEKPVERCRSVQLHYHD</sequence>
<protein>
    <submittedName>
        <fullName evidence="2">Uncharacterized protein</fullName>
    </submittedName>
</protein>
<name>A0A7U2IC06_PHANO</name>
<evidence type="ECO:0000313" key="3">
    <source>
        <dbReference type="Proteomes" id="UP000663193"/>
    </source>
</evidence>
<feature type="region of interest" description="Disordered" evidence="1">
    <location>
        <begin position="40"/>
        <end position="70"/>
    </location>
</feature>
<gene>
    <name evidence="2" type="ORF">JI435_446730</name>
</gene>
<evidence type="ECO:0000313" key="2">
    <source>
        <dbReference type="EMBL" id="QRD07000.1"/>
    </source>
</evidence>
<dbReference type="VEuPathDB" id="FungiDB:JI435_446730"/>
<proteinExistence type="predicted"/>
<accession>A0A7U2IC06</accession>
<keyword evidence="3" id="KW-1185">Reference proteome</keyword>
<dbReference type="AlphaFoldDB" id="A0A7U2IC06"/>
<reference evidence="3" key="1">
    <citation type="journal article" date="2021" name="BMC Genomics">
        <title>Chromosome-level genome assembly and manually-curated proteome of model necrotroph Parastagonospora nodorum Sn15 reveals a genome-wide trove of candidate effector homologs, and redundancy of virulence-related functions within an accessory chromosome.</title>
        <authorList>
            <person name="Bertazzoni S."/>
            <person name="Jones D.A.B."/>
            <person name="Phan H.T."/>
            <person name="Tan K.-C."/>
            <person name="Hane J.K."/>
        </authorList>
    </citation>
    <scope>NUCLEOTIDE SEQUENCE [LARGE SCALE GENOMIC DNA]</scope>
    <source>
        <strain evidence="3">SN15 / ATCC MYA-4574 / FGSC 10173)</strain>
    </source>
</reference>
<dbReference type="Proteomes" id="UP000663193">
    <property type="component" value="Chromosome 21"/>
</dbReference>
<dbReference type="EMBL" id="CP069043">
    <property type="protein sequence ID" value="QRD07000.1"/>
    <property type="molecule type" value="Genomic_DNA"/>
</dbReference>
<evidence type="ECO:0000256" key="1">
    <source>
        <dbReference type="SAM" id="MobiDB-lite"/>
    </source>
</evidence>
<organism evidence="2 3">
    <name type="scientific">Phaeosphaeria nodorum (strain SN15 / ATCC MYA-4574 / FGSC 10173)</name>
    <name type="common">Glume blotch fungus</name>
    <name type="synonym">Parastagonospora nodorum</name>
    <dbReference type="NCBI Taxonomy" id="321614"/>
    <lineage>
        <taxon>Eukaryota</taxon>
        <taxon>Fungi</taxon>
        <taxon>Dikarya</taxon>
        <taxon>Ascomycota</taxon>
        <taxon>Pezizomycotina</taxon>
        <taxon>Dothideomycetes</taxon>
        <taxon>Pleosporomycetidae</taxon>
        <taxon>Pleosporales</taxon>
        <taxon>Pleosporineae</taxon>
        <taxon>Phaeosphaeriaceae</taxon>
        <taxon>Parastagonospora</taxon>
    </lineage>
</organism>